<accession>A0AAX4NZZ9</accession>
<keyword evidence="3" id="KW-1185">Reference proteome</keyword>
<evidence type="ECO:0000313" key="2">
    <source>
        <dbReference type="EMBL" id="WZN59134.1"/>
    </source>
</evidence>
<feature type="chain" id="PRO_5043489427" evidence="1">
    <location>
        <begin position="27"/>
        <end position="379"/>
    </location>
</feature>
<name>A0AAX4NZZ9_9CHLO</name>
<protein>
    <submittedName>
        <fullName evidence="2">Uncharacterized protein</fullName>
    </submittedName>
</protein>
<dbReference type="EMBL" id="CP151501">
    <property type="protein sequence ID" value="WZN59134.1"/>
    <property type="molecule type" value="Genomic_DNA"/>
</dbReference>
<dbReference type="AlphaFoldDB" id="A0AAX4NZZ9"/>
<keyword evidence="1" id="KW-0732">Signal</keyword>
<organism evidence="2 3">
    <name type="scientific">Chloropicon roscoffensis</name>
    <dbReference type="NCBI Taxonomy" id="1461544"/>
    <lineage>
        <taxon>Eukaryota</taxon>
        <taxon>Viridiplantae</taxon>
        <taxon>Chlorophyta</taxon>
        <taxon>Chloropicophyceae</taxon>
        <taxon>Chloropicales</taxon>
        <taxon>Chloropicaceae</taxon>
        <taxon>Chloropicon</taxon>
    </lineage>
</organism>
<dbReference type="Proteomes" id="UP001472866">
    <property type="component" value="Chromosome 01"/>
</dbReference>
<evidence type="ECO:0000256" key="1">
    <source>
        <dbReference type="SAM" id="SignalP"/>
    </source>
</evidence>
<gene>
    <name evidence="2" type="ORF">HKI87_01g06590</name>
</gene>
<proteinExistence type="predicted"/>
<feature type="signal peptide" evidence="1">
    <location>
        <begin position="1"/>
        <end position="26"/>
    </location>
</feature>
<evidence type="ECO:0000313" key="3">
    <source>
        <dbReference type="Proteomes" id="UP001472866"/>
    </source>
</evidence>
<sequence length="379" mass="41649">MAGTPALRPVQLLVLLVLLLAAKAGARLACEEYADPENVATVQSKKLSEASGIVSSRENPGVLWSHEDSGKHPELYAVSVLPGTMGKIVAKVDLKKVTARHQQRPDFEDVARSRCPHLPDRDCIWAGDIGSNCARLQSNGFPYSLECGDSFYLIAVPEPTITDHGDYAKIDAEDVFEVEVAYPHTGSYPNIPMDSEALVVHPNGTKAWLIEKRHGLYWDYRGTPARIYETPQDLRNIPSGAKVQLELAATVNNPDGWKITGADLHPTGMEMVVRAGDEGGTWAYKFREPFDFSTIELHGKVASNSLHQPQPEAVAYDFTGIENGQAGKALWHISEQGEGYQPLEYVRCSEDGTEEQSGEELEVKYLGGTFRSVDSRGRL</sequence>
<reference evidence="2 3" key="1">
    <citation type="submission" date="2024-03" db="EMBL/GenBank/DDBJ databases">
        <title>Complete genome sequence of the green alga Chloropicon roscoffensis RCC1871.</title>
        <authorList>
            <person name="Lemieux C."/>
            <person name="Pombert J.-F."/>
            <person name="Otis C."/>
            <person name="Turmel M."/>
        </authorList>
    </citation>
    <scope>NUCLEOTIDE SEQUENCE [LARGE SCALE GENOMIC DNA]</scope>
    <source>
        <strain evidence="2 3">RCC1871</strain>
    </source>
</reference>